<dbReference type="EMBL" id="ML001141">
    <property type="protein sequence ID" value="RKO83519.1"/>
    <property type="molecule type" value="Genomic_DNA"/>
</dbReference>
<dbReference type="PANTHER" id="PTHR44314">
    <property type="entry name" value="CILIA- AND FLAGELLA-ASSOCIATED PROTEIN 70"/>
    <property type="match status" value="1"/>
</dbReference>
<dbReference type="GO" id="GO:0070062">
    <property type="term" value="C:extracellular exosome"/>
    <property type="evidence" value="ECO:0007669"/>
    <property type="project" value="TreeGrafter"/>
</dbReference>
<proteinExistence type="predicted"/>
<keyword evidence="1" id="KW-0677">Repeat</keyword>
<reference evidence="4" key="1">
    <citation type="journal article" date="2018" name="Nat. Microbiol.">
        <title>Leveraging single-cell genomics to expand the fungal tree of life.</title>
        <authorList>
            <person name="Ahrendt S.R."/>
            <person name="Quandt C.A."/>
            <person name="Ciobanu D."/>
            <person name="Clum A."/>
            <person name="Salamov A."/>
            <person name="Andreopoulos B."/>
            <person name="Cheng J.F."/>
            <person name="Woyke T."/>
            <person name="Pelin A."/>
            <person name="Henrissat B."/>
            <person name="Reynolds N.K."/>
            <person name="Benny G.L."/>
            <person name="Smith M.E."/>
            <person name="James T.Y."/>
            <person name="Grigoriev I.V."/>
        </authorList>
    </citation>
    <scope>NUCLEOTIDE SEQUENCE [LARGE SCALE GENOMIC DNA]</scope>
</reference>
<dbReference type="AlphaFoldDB" id="A0A4P9VV67"/>
<dbReference type="GO" id="GO:0003341">
    <property type="term" value="P:cilium movement"/>
    <property type="evidence" value="ECO:0007669"/>
    <property type="project" value="TreeGrafter"/>
</dbReference>
<sequence length="382" mass="41399">LLAYGAICCTSERYEESRVYLVIATELQPKYVLGLTLLGLYYDVIEEEEDSENNLIDAAALHKATMPADAPSIFMAAAEFLIQCHAGQLAERALAQVLLRGPRVKPYLLLSQLEIQRSDYVRAAEYLNQALAVQQDEPNVWAAMGHLQYIQKLWDEAQTSFETVLTLPQEPTNVSLIYVRLGSIYLQNATSAKPIDASLARLGKSMYLRACELNGSSVSWLGVGKACLALKEFDEAEDALSEANVLNNRDSAVWAYLALLCLTLDRTFEANQCIAQALRLGIKDTTVLRQAGEAFLSKSQTNPAVECLRLCLTEQPDDLETQALFATALKAGSREALDAVDRDRVSSAGAADGLMAAITEAALPKGASRAALSSGAKGGLAM</sequence>
<dbReference type="Proteomes" id="UP000269721">
    <property type="component" value="Unassembled WGS sequence"/>
</dbReference>
<dbReference type="SMART" id="SM00028">
    <property type="entry name" value="TPR"/>
    <property type="match status" value="5"/>
</dbReference>
<evidence type="ECO:0000256" key="1">
    <source>
        <dbReference type="ARBA" id="ARBA00022737"/>
    </source>
</evidence>
<dbReference type="InterPro" id="IPR019734">
    <property type="entry name" value="TPR_rpt"/>
</dbReference>
<evidence type="ECO:0000256" key="2">
    <source>
        <dbReference type="ARBA" id="ARBA00022803"/>
    </source>
</evidence>
<feature type="non-terminal residue" evidence="3">
    <location>
        <position position="1"/>
    </location>
</feature>
<dbReference type="InterPro" id="IPR011990">
    <property type="entry name" value="TPR-like_helical_dom_sf"/>
</dbReference>
<protein>
    <submittedName>
        <fullName evidence="3">Uncharacterized protein</fullName>
    </submittedName>
</protein>
<keyword evidence="4" id="KW-1185">Reference proteome</keyword>
<dbReference type="InterPro" id="IPR052628">
    <property type="entry name" value="CFAP70"/>
</dbReference>
<name>A0A4P9VV67_9FUNG</name>
<evidence type="ECO:0000313" key="3">
    <source>
        <dbReference type="EMBL" id="RKO83519.1"/>
    </source>
</evidence>
<dbReference type="GO" id="GO:0031514">
    <property type="term" value="C:motile cilium"/>
    <property type="evidence" value="ECO:0007669"/>
    <property type="project" value="TreeGrafter"/>
</dbReference>
<gene>
    <name evidence="3" type="ORF">BDK51DRAFT_34747</name>
</gene>
<evidence type="ECO:0000313" key="4">
    <source>
        <dbReference type="Proteomes" id="UP000269721"/>
    </source>
</evidence>
<dbReference type="SUPFAM" id="SSF81901">
    <property type="entry name" value="HCP-like"/>
    <property type="match status" value="1"/>
</dbReference>
<dbReference type="GO" id="GO:0060271">
    <property type="term" value="P:cilium assembly"/>
    <property type="evidence" value="ECO:0007669"/>
    <property type="project" value="TreeGrafter"/>
</dbReference>
<organism evidence="3 4">
    <name type="scientific">Blyttiomyces helicus</name>
    <dbReference type="NCBI Taxonomy" id="388810"/>
    <lineage>
        <taxon>Eukaryota</taxon>
        <taxon>Fungi</taxon>
        <taxon>Fungi incertae sedis</taxon>
        <taxon>Chytridiomycota</taxon>
        <taxon>Chytridiomycota incertae sedis</taxon>
        <taxon>Chytridiomycetes</taxon>
        <taxon>Chytridiomycetes incertae sedis</taxon>
        <taxon>Blyttiomyces</taxon>
    </lineage>
</organism>
<keyword evidence="2" id="KW-0802">TPR repeat</keyword>
<dbReference type="Gene3D" id="1.25.40.10">
    <property type="entry name" value="Tetratricopeptide repeat domain"/>
    <property type="match status" value="2"/>
</dbReference>
<dbReference type="OrthoDB" id="10262375at2759"/>
<dbReference type="PANTHER" id="PTHR44314:SF1">
    <property type="entry name" value="CILIA- AND FLAGELLA-ASSOCIATED PROTEIN 70"/>
    <property type="match status" value="1"/>
</dbReference>
<accession>A0A4P9VV67</accession>